<keyword evidence="3" id="KW-1185">Reference proteome</keyword>
<sequence>MSRITDIKAKINVLEGGAFQELCDALLARKGYEGIHAYGMQAGTMKTTKGNPDTYFKSKNGKYIFVAYTTQKDNLFEKAKDDIEKCLNPEKTGIQEKDIEEIIFCHTSSNLSAGEDKELKDICAQKGILFDIYGIDRIADEIYRKYKILAKDHLGMSIDTNQILEQRDFIDRYDSNEMMAPLSTTFQFRKDEYEEMMSFLLQKKVVVVVGKAGVGKTRLSLEVAKDFGNKFGYKVFCIKSMDLSISEDVAAYMDKAGKYLFLIDDANELVGLKYVLEYTNMENMGYDIKIISTLRDYTAAGVVNQIRQYTEPHILNVVPFTDEQIKEFLNVNMEIRNGDYVDAIIRIAEGNPRIAYMAGRLAKAEQSLSAINDATQLYESYYTKFLVSSAITTDRDLCLAASVISLLHTINLSDIKPLESLLDKLNMNQELFLKMIYRLCEDEFVEIKLDKVATISDQCLRNYMLYYAFCKKRIVPYSELLEIGFRSFRNGIVKATSILWNIFSSSEVHDYLSSEIEKVWDIYKEEGGEIFYEFVKYFHDFRFEEVLLIVKDRIEAVDADKINIDEIDFSKDKYHTEDAIIEMLSGYCNRTLLPEAVELMCEYVEKKQSAIDTVMQCIKTNYSIDKNAYRYDYFTVNMIVEGVKKKRNSPIITKLFMGISNHFLEVLYRPAESGRGKTITMYTIPIILTEGCKKYRGSIWKELILLSEEAYWEKDIRNILEKYAEGWYDEVEKDVFEFDKEYIVKLVDKLWKKNKIRYCVLCKKLKKKWKHYGIDSADEFNVVFECEEWKIYNVFSDKRWETELSYEEAEEQREFEIRTYAKSLTEEDITNLVEKVNQITFELEREKYEIVHGLEIIVDELSSDKDKLCHFAKVFVEKGDCIELHPYSLIKNLIAQYGSEYVYNLIWNKEFVQKNRWQFELFEILPKEEINSSWLERLIKFFQDDGDKEIKSSPYRDLRFLDNFIEFEPKIYCIATRIILKKQEYSNFMVRMYFEWLFNDHVWKPEELMCKFSDDIELLKEVYLCTIRLDSHTDYDGEFIKYFISVDNSWVQLYAEYINENEDRSYLYEHDRILACWELDNYMNIFDYLFDFVVEKNEYYRWRAKEEFKNLLVHEQGKDLRNERKEEWVLQTVERYNDDNKKMIALFQALSELGTGIREKAIVKFVQYNKDYEIFTKLSLEPNHWGGTGSMVPCMQGRVKFYESLLPYFTGVDLLKHKQYIQENIRRWKRMIEQQEIQELMESLYF</sequence>
<comment type="caution">
    <text evidence="2">The sequence shown here is derived from an EMBL/GenBank/DDBJ whole genome shotgun (WGS) entry which is preliminary data.</text>
</comment>
<accession>A0A839JYI8</accession>
<name>A0A839JYI8_9FIRM</name>
<dbReference type="Pfam" id="PF20720">
    <property type="entry name" value="nSTAND3"/>
    <property type="match status" value="1"/>
</dbReference>
<evidence type="ECO:0000313" key="2">
    <source>
        <dbReference type="EMBL" id="MBB2181541.1"/>
    </source>
</evidence>
<dbReference type="Proteomes" id="UP000574276">
    <property type="component" value="Unassembled WGS sequence"/>
</dbReference>
<organism evidence="2 3">
    <name type="scientific">Variimorphobacter saccharofermentans</name>
    <dbReference type="NCBI Taxonomy" id="2755051"/>
    <lineage>
        <taxon>Bacteria</taxon>
        <taxon>Bacillati</taxon>
        <taxon>Bacillota</taxon>
        <taxon>Clostridia</taxon>
        <taxon>Lachnospirales</taxon>
        <taxon>Lachnospiraceae</taxon>
        <taxon>Variimorphobacter</taxon>
    </lineage>
</organism>
<dbReference type="InterPro" id="IPR027417">
    <property type="entry name" value="P-loop_NTPase"/>
</dbReference>
<evidence type="ECO:0000313" key="3">
    <source>
        <dbReference type="Proteomes" id="UP000574276"/>
    </source>
</evidence>
<dbReference type="InterPro" id="IPR049050">
    <property type="entry name" value="nSTAND3"/>
</dbReference>
<dbReference type="AlphaFoldDB" id="A0A839JYI8"/>
<proteinExistence type="predicted"/>
<feature type="domain" description="Novel STAND NTPase 3" evidence="1">
    <location>
        <begin position="190"/>
        <end position="266"/>
    </location>
</feature>
<dbReference type="RefSeq" id="WP_228351316.1">
    <property type="nucleotide sequence ID" value="NZ_JACEGA010000001.1"/>
</dbReference>
<dbReference type="SUPFAM" id="SSF52540">
    <property type="entry name" value="P-loop containing nucleoside triphosphate hydrolases"/>
    <property type="match status" value="1"/>
</dbReference>
<reference evidence="2 3" key="1">
    <citation type="submission" date="2020-07" db="EMBL/GenBank/DDBJ databases">
        <title>Characterization and genome sequencing of isolate MD1, a novel member within the family Lachnospiraceae.</title>
        <authorList>
            <person name="Rettenmaier R."/>
            <person name="Di Bello L."/>
            <person name="Zinser C."/>
            <person name="Scheitz K."/>
            <person name="Liebl W."/>
            <person name="Zverlov V."/>
        </authorList>
    </citation>
    <scope>NUCLEOTIDE SEQUENCE [LARGE SCALE GENOMIC DNA]</scope>
    <source>
        <strain evidence="2 3">MD1</strain>
    </source>
</reference>
<gene>
    <name evidence="2" type="ORF">H0486_01355</name>
</gene>
<dbReference type="EMBL" id="JACEGA010000001">
    <property type="protein sequence ID" value="MBB2181541.1"/>
    <property type="molecule type" value="Genomic_DNA"/>
</dbReference>
<dbReference type="Gene3D" id="3.40.50.300">
    <property type="entry name" value="P-loop containing nucleotide triphosphate hydrolases"/>
    <property type="match status" value="1"/>
</dbReference>
<protein>
    <recommendedName>
        <fullName evidence="1">Novel STAND NTPase 3 domain-containing protein</fullName>
    </recommendedName>
</protein>
<evidence type="ECO:0000259" key="1">
    <source>
        <dbReference type="Pfam" id="PF20720"/>
    </source>
</evidence>